<dbReference type="Gene3D" id="3.40.462.20">
    <property type="match status" value="1"/>
</dbReference>
<dbReference type="Pfam" id="PF01565">
    <property type="entry name" value="FAD_binding_4"/>
    <property type="match status" value="1"/>
</dbReference>
<dbReference type="InterPro" id="IPR012951">
    <property type="entry name" value="BBE"/>
</dbReference>
<gene>
    <name evidence="7" type="ORF">GA0074695_3971</name>
</gene>
<keyword evidence="3" id="KW-0285">Flavoprotein</keyword>
<evidence type="ECO:0000313" key="7">
    <source>
        <dbReference type="EMBL" id="SCF17194.1"/>
    </source>
</evidence>
<dbReference type="InterPro" id="IPR016167">
    <property type="entry name" value="FAD-bd_PCMH_sub1"/>
</dbReference>
<keyword evidence="8" id="KW-1185">Reference proteome</keyword>
<protein>
    <submittedName>
        <fullName evidence="7">FAD/FMN-containing dehydrogenase</fullName>
    </submittedName>
</protein>
<dbReference type="InterPro" id="IPR036318">
    <property type="entry name" value="FAD-bd_PCMH-like_sf"/>
</dbReference>
<dbReference type="GO" id="GO:0071949">
    <property type="term" value="F:FAD binding"/>
    <property type="evidence" value="ECO:0007669"/>
    <property type="project" value="InterPro"/>
</dbReference>
<feature type="domain" description="FAD-binding PCMH-type" evidence="6">
    <location>
        <begin position="32"/>
        <end position="200"/>
    </location>
</feature>
<evidence type="ECO:0000256" key="4">
    <source>
        <dbReference type="ARBA" id="ARBA00022827"/>
    </source>
</evidence>
<dbReference type="InterPro" id="IPR050416">
    <property type="entry name" value="FAD-linked_Oxidoreductase"/>
</dbReference>
<dbReference type="SUPFAM" id="SSF56176">
    <property type="entry name" value="FAD-binding/transporter-associated domain-like"/>
    <property type="match status" value="1"/>
</dbReference>
<evidence type="ECO:0000313" key="8">
    <source>
        <dbReference type="Proteomes" id="UP000198242"/>
    </source>
</evidence>
<evidence type="ECO:0000256" key="1">
    <source>
        <dbReference type="ARBA" id="ARBA00001974"/>
    </source>
</evidence>
<dbReference type="GO" id="GO:0016491">
    <property type="term" value="F:oxidoreductase activity"/>
    <property type="evidence" value="ECO:0007669"/>
    <property type="project" value="UniProtKB-KW"/>
</dbReference>
<dbReference type="Gene3D" id="3.30.465.10">
    <property type="match status" value="1"/>
</dbReference>
<proteinExistence type="inferred from homology"/>
<dbReference type="InterPro" id="IPR006094">
    <property type="entry name" value="Oxid_FAD_bind_N"/>
</dbReference>
<keyword evidence="4" id="KW-0274">FAD</keyword>
<name>A0A1C4Y909_MICVI</name>
<dbReference type="EMBL" id="LT607411">
    <property type="protein sequence ID" value="SCF17194.1"/>
    <property type="molecule type" value="Genomic_DNA"/>
</dbReference>
<comment type="similarity">
    <text evidence="2">Belongs to the oxygen-dependent FAD-linked oxidoreductase family.</text>
</comment>
<dbReference type="PROSITE" id="PS51387">
    <property type="entry name" value="FAD_PCMH"/>
    <property type="match status" value="1"/>
</dbReference>
<evidence type="ECO:0000259" key="6">
    <source>
        <dbReference type="PROSITE" id="PS51387"/>
    </source>
</evidence>
<dbReference type="AlphaFoldDB" id="A0A1C4Y909"/>
<organism evidence="7 8">
    <name type="scientific">Micromonospora viridifaciens</name>
    <dbReference type="NCBI Taxonomy" id="1881"/>
    <lineage>
        <taxon>Bacteria</taxon>
        <taxon>Bacillati</taxon>
        <taxon>Actinomycetota</taxon>
        <taxon>Actinomycetes</taxon>
        <taxon>Micromonosporales</taxon>
        <taxon>Micromonosporaceae</taxon>
        <taxon>Micromonospora</taxon>
    </lineage>
</organism>
<dbReference type="InterPro" id="IPR016169">
    <property type="entry name" value="FAD-bd_PCMH_sub2"/>
</dbReference>
<comment type="cofactor">
    <cofactor evidence="1">
        <name>FAD</name>
        <dbReference type="ChEBI" id="CHEBI:57692"/>
    </cofactor>
</comment>
<reference evidence="8" key="1">
    <citation type="submission" date="2016-06" db="EMBL/GenBank/DDBJ databases">
        <authorList>
            <person name="Varghese N."/>
            <person name="Submissions Spin"/>
        </authorList>
    </citation>
    <scope>NUCLEOTIDE SEQUENCE [LARGE SCALE GENOMIC DNA]</scope>
    <source>
        <strain evidence="8">DSM 43909</strain>
    </source>
</reference>
<accession>A0A1C4Y909</accession>
<evidence type="ECO:0000256" key="5">
    <source>
        <dbReference type="ARBA" id="ARBA00023002"/>
    </source>
</evidence>
<sequence length="415" mass="43501">MSIRRTLRTDGPVFLPGDEGYDAYRKPLNPVLDPHPAVVVRAADPSDVRQAVLAARRHGLPFAVQATGHGTHVAHDGALLLNTGAMASVLVDPDRRVARVGPGARWGNVLAAAAPFGLAALSGSSPDVGVIGYTLGGGLGWLARRHGLAAESVLRAQVVTADGQLRTASADRNPDLFWALRGGGGSYGVVTALEFRLHPVSRVYAGAVTFGRERAAETIAFYRTWVDRVPDALSTALLLTRDGSLVIKAMYAGDADRGRALLAPLWRVAGPVTADDMRVVDYSLAAMGGTFARTFDQVRALDDDLVAALVAESDATVEIRHWGGRIARDSGAAAHRDAPLSVILDAVPSSRTAAALRRCGLGSSFLNFLPDPSRTASAFTPENWAALRRIKATYDPGNVFGAGLAVPPAAVAASA</sequence>
<dbReference type="InterPro" id="IPR016166">
    <property type="entry name" value="FAD-bd_PCMH"/>
</dbReference>
<dbReference type="Gene3D" id="3.30.43.10">
    <property type="entry name" value="Uridine Diphospho-n-acetylenolpyruvylglucosamine Reductase, domain 2"/>
    <property type="match status" value="1"/>
</dbReference>
<dbReference type="Proteomes" id="UP000198242">
    <property type="component" value="Chromosome I"/>
</dbReference>
<dbReference type="Pfam" id="PF08031">
    <property type="entry name" value="BBE"/>
    <property type="match status" value="1"/>
</dbReference>
<keyword evidence="5" id="KW-0560">Oxidoreductase</keyword>
<evidence type="ECO:0000256" key="3">
    <source>
        <dbReference type="ARBA" id="ARBA00022630"/>
    </source>
</evidence>
<evidence type="ECO:0000256" key="2">
    <source>
        <dbReference type="ARBA" id="ARBA00005466"/>
    </source>
</evidence>
<dbReference type="RefSeq" id="WP_167402617.1">
    <property type="nucleotide sequence ID" value="NZ_LT607411.1"/>
</dbReference>
<dbReference type="PANTHER" id="PTHR42973:SF39">
    <property type="entry name" value="FAD-BINDING PCMH-TYPE DOMAIN-CONTAINING PROTEIN"/>
    <property type="match status" value="1"/>
</dbReference>
<dbReference type="PANTHER" id="PTHR42973">
    <property type="entry name" value="BINDING OXIDOREDUCTASE, PUTATIVE (AFU_ORTHOLOGUE AFUA_1G17690)-RELATED"/>
    <property type="match status" value="1"/>
</dbReference>